<sequence length="998" mass="119853">MAAANPFMSKLTKISIGEHDRRHNCTEKKDDDYTSVQTEDTSTLELLNKKSVFFPTERLIGESIPNLLGEIEGSSDPGYQGFIKNTEEDTISDELAHFNNIKLSENDQLLNSYNNVVTPQNQFKKDLVNGNLPFVPLTKDISDEELLEILPRLYNRIQVFLLRNQLSLNFLKRFKSYIGYLIELGFNPLTDEYLLQVQDCLSKGFSLTYEMESIIKKFLFKPDNLILKLVNYQFDKSSNLLQIHFSLWKIKFVTQNSLTLYETFIKAKFLHKWTSSFNKYGMEYKEQSNNVNKTRLKEFGFDKLLIAYDTLQQMTLVADSKFKQTIFMRFKKIYSLLMEDEKIFTQRRDDLLRKHYLKIWIFQFRLNEFIMRRIYLKKKFLSKIRTKYEDREAMIKEAATARYLLLTKKTILTWKNQLKRKNKKHEKLILSYRKSLKRRYFNRFLSSYKLSQSISIARDHLDKTLTSHILCEMWYKRLQERLHFYSFTTIQNEAMKKKYIHLITKQFYLQIKAYQFREESLLKYIWKLWKKRYYLQKKLTQFKGINSRQKYLEYWNKQTKLIFRYQNSVISKIYSKYFTIWRIHNEKISYLNKKELGIYKNNLGRKFIQKITSRTTIISSLNKKCAVLIKSKVFSKIKRKYSKLRELKLMGKLEWPQVYSSIIMNTYLQKWISIYNLLKEKRLRNNLSLYTDHKRSMLLNKYFQMYYRRSIILCRNLIIIADDMNNRRLLKHFSNLMLSKFNNYQSEYLRADILKENTIIYDIFALWKYRLDELNNLLQQAINEKNLYLLSTYLRLWSMNHFKIARNERTVHLFRQRWERATVRGLITLWKMKTENRRDQIGNQFTSLGYSGIDDEGHFSDNSNISPRHIVEMRTPKKQVSNTTIPGSLQMRRYKMQEMISHYNKARIIPSPLKESSTLPNTVKKRLQSKIMSRQTEIPNDPSNHTKSPGKLRFSDLTFLRPPPQSHRLKHRSQSVLNGSPERRIPIPQLSKPGFSPR</sequence>
<feature type="region of interest" description="Disordered" evidence="1">
    <location>
        <begin position="933"/>
        <end position="998"/>
    </location>
</feature>
<comment type="caution">
    <text evidence="4">The sequence shown here is derived from an EMBL/GenBank/DDBJ whole genome shotgun (WGS) entry which is preliminary data.</text>
</comment>
<accession>A0AAN7WLR4</accession>
<protein>
    <recommendedName>
        <fullName evidence="6">Spindle body associated protein C-terminal domain-containing protein</fullName>
    </recommendedName>
</protein>
<dbReference type="AlphaFoldDB" id="A0AAN7WLR4"/>
<evidence type="ECO:0000259" key="2">
    <source>
        <dbReference type="Pfam" id="PF08457"/>
    </source>
</evidence>
<name>A0AAN7WLR4_9SACH</name>
<evidence type="ECO:0000313" key="5">
    <source>
        <dbReference type="Proteomes" id="UP001306508"/>
    </source>
</evidence>
<dbReference type="InterPro" id="IPR013665">
    <property type="entry name" value="Sfi1_dom"/>
</dbReference>
<feature type="compositionally biased region" description="Polar residues" evidence="1">
    <location>
        <begin position="933"/>
        <end position="947"/>
    </location>
</feature>
<organism evidence="4 5">
    <name type="scientific">Arxiozyma heterogenica</name>
    <dbReference type="NCBI Taxonomy" id="278026"/>
    <lineage>
        <taxon>Eukaryota</taxon>
        <taxon>Fungi</taxon>
        <taxon>Dikarya</taxon>
        <taxon>Ascomycota</taxon>
        <taxon>Saccharomycotina</taxon>
        <taxon>Saccharomycetes</taxon>
        <taxon>Saccharomycetales</taxon>
        <taxon>Saccharomycetaceae</taxon>
        <taxon>Arxiozyma</taxon>
    </lineage>
</organism>
<dbReference type="EMBL" id="JAWIZZ010000045">
    <property type="protein sequence ID" value="KAK5779860.1"/>
    <property type="molecule type" value="Genomic_DNA"/>
</dbReference>
<keyword evidence="5" id="KW-1185">Reference proteome</keyword>
<evidence type="ECO:0000256" key="1">
    <source>
        <dbReference type="SAM" id="MobiDB-lite"/>
    </source>
</evidence>
<feature type="domain" description="Spindle body associated protein C-terminal" evidence="3">
    <location>
        <begin position="872"/>
        <end position="937"/>
    </location>
</feature>
<dbReference type="Proteomes" id="UP001306508">
    <property type="component" value="Unassembled WGS sequence"/>
</dbReference>
<proteinExistence type="predicted"/>
<dbReference type="InterPro" id="IPR018907">
    <property type="entry name" value="Spindle_body_associated_C_dom"/>
</dbReference>
<evidence type="ECO:0000313" key="4">
    <source>
        <dbReference type="EMBL" id="KAK5779860.1"/>
    </source>
</evidence>
<feature type="domain" description="Sfi1 spindle body" evidence="2">
    <location>
        <begin position="629"/>
        <end position="834"/>
    </location>
</feature>
<dbReference type="Pfam" id="PF10638">
    <property type="entry name" value="Sfi1_C"/>
    <property type="match status" value="1"/>
</dbReference>
<reference evidence="5" key="1">
    <citation type="submission" date="2023-07" db="EMBL/GenBank/DDBJ databases">
        <title>A draft genome of Kazachstania heterogenica Y-27499.</title>
        <authorList>
            <person name="Donic C."/>
            <person name="Kralova J.S."/>
            <person name="Fidel L."/>
            <person name="Ben-Dor S."/>
            <person name="Jung S."/>
        </authorList>
    </citation>
    <scope>NUCLEOTIDE SEQUENCE [LARGE SCALE GENOMIC DNA]</scope>
    <source>
        <strain evidence="5">Y27499</strain>
    </source>
</reference>
<evidence type="ECO:0008006" key="6">
    <source>
        <dbReference type="Google" id="ProtNLM"/>
    </source>
</evidence>
<evidence type="ECO:0000259" key="3">
    <source>
        <dbReference type="Pfam" id="PF10638"/>
    </source>
</evidence>
<dbReference type="Pfam" id="PF08457">
    <property type="entry name" value="Sfi1"/>
    <property type="match status" value="1"/>
</dbReference>
<gene>
    <name evidence="4" type="ORF">RI543_002397</name>
</gene>